<organism evidence="1 2">
    <name type="scientific">Galerina marginata (strain CBS 339.88)</name>
    <dbReference type="NCBI Taxonomy" id="685588"/>
    <lineage>
        <taxon>Eukaryota</taxon>
        <taxon>Fungi</taxon>
        <taxon>Dikarya</taxon>
        <taxon>Basidiomycota</taxon>
        <taxon>Agaricomycotina</taxon>
        <taxon>Agaricomycetes</taxon>
        <taxon>Agaricomycetidae</taxon>
        <taxon>Agaricales</taxon>
        <taxon>Agaricineae</taxon>
        <taxon>Strophariaceae</taxon>
        <taxon>Galerina</taxon>
    </lineage>
</organism>
<reference evidence="2" key="1">
    <citation type="journal article" date="2014" name="Proc. Natl. Acad. Sci. U.S.A.">
        <title>Extensive sampling of basidiomycete genomes demonstrates inadequacy of the white-rot/brown-rot paradigm for wood decay fungi.</title>
        <authorList>
            <person name="Riley R."/>
            <person name="Salamov A.A."/>
            <person name="Brown D.W."/>
            <person name="Nagy L.G."/>
            <person name="Floudas D."/>
            <person name="Held B.W."/>
            <person name="Levasseur A."/>
            <person name="Lombard V."/>
            <person name="Morin E."/>
            <person name="Otillar R."/>
            <person name="Lindquist E.A."/>
            <person name="Sun H."/>
            <person name="LaButti K.M."/>
            <person name="Schmutz J."/>
            <person name="Jabbour D."/>
            <person name="Luo H."/>
            <person name="Baker S.E."/>
            <person name="Pisabarro A.G."/>
            <person name="Walton J.D."/>
            <person name="Blanchette R.A."/>
            <person name="Henrissat B."/>
            <person name="Martin F."/>
            <person name="Cullen D."/>
            <person name="Hibbett D.S."/>
            <person name="Grigoriev I.V."/>
        </authorList>
    </citation>
    <scope>NUCLEOTIDE SEQUENCE [LARGE SCALE GENOMIC DNA]</scope>
    <source>
        <strain evidence="2">CBS 339.88</strain>
    </source>
</reference>
<gene>
    <name evidence="1" type="ORF">GALMADRAFT_258062</name>
</gene>
<dbReference type="EMBL" id="KL142414">
    <property type="protein sequence ID" value="KDR67485.1"/>
    <property type="molecule type" value="Genomic_DNA"/>
</dbReference>
<proteinExistence type="predicted"/>
<sequence length="87" mass="8958">MSVVGSTSTAFTVAATSSAYPVSSTFEFTNTIPNNFQPTVVRNVAFMPGIPPVLITNALPPLLAASQCHTGGGVQCCKLLLNCGRGN</sequence>
<evidence type="ECO:0000313" key="2">
    <source>
        <dbReference type="Proteomes" id="UP000027222"/>
    </source>
</evidence>
<dbReference type="Proteomes" id="UP000027222">
    <property type="component" value="Unassembled WGS sequence"/>
</dbReference>
<name>A0A067S9C5_GALM3</name>
<protein>
    <recommendedName>
        <fullName evidence="3">Hydrophobin</fullName>
    </recommendedName>
</protein>
<evidence type="ECO:0008006" key="3">
    <source>
        <dbReference type="Google" id="ProtNLM"/>
    </source>
</evidence>
<keyword evidence="2" id="KW-1185">Reference proteome</keyword>
<dbReference type="HOGENOM" id="CLU_2483532_0_0_1"/>
<accession>A0A067S9C5</accession>
<evidence type="ECO:0000313" key="1">
    <source>
        <dbReference type="EMBL" id="KDR67485.1"/>
    </source>
</evidence>
<dbReference type="AlphaFoldDB" id="A0A067S9C5"/>